<keyword evidence="4 7" id="KW-0812">Transmembrane</keyword>
<keyword evidence="5 7" id="KW-1133">Transmembrane helix</keyword>
<feature type="transmembrane region" description="Helical" evidence="7">
    <location>
        <begin position="55"/>
        <end position="77"/>
    </location>
</feature>
<evidence type="ECO:0000259" key="8">
    <source>
        <dbReference type="Pfam" id="PF06808"/>
    </source>
</evidence>
<dbReference type="AlphaFoldDB" id="X1W332"/>
<feature type="transmembrane region" description="Helical" evidence="7">
    <location>
        <begin position="12"/>
        <end position="43"/>
    </location>
</feature>
<organism evidence="9">
    <name type="scientific">marine sediment metagenome</name>
    <dbReference type="NCBI Taxonomy" id="412755"/>
    <lineage>
        <taxon>unclassified sequences</taxon>
        <taxon>metagenomes</taxon>
        <taxon>ecological metagenomes</taxon>
    </lineage>
</organism>
<evidence type="ECO:0000256" key="7">
    <source>
        <dbReference type="SAM" id="Phobius"/>
    </source>
</evidence>
<evidence type="ECO:0000256" key="3">
    <source>
        <dbReference type="ARBA" id="ARBA00022519"/>
    </source>
</evidence>
<proteinExistence type="predicted"/>
<gene>
    <name evidence="9" type="ORF">S12H4_59433</name>
</gene>
<dbReference type="PANTHER" id="PTHR33362:SF5">
    <property type="entry name" value="C4-DICARBOXYLATE TRAP TRANSPORTER LARGE PERMEASE PROTEIN DCTM"/>
    <property type="match status" value="1"/>
</dbReference>
<dbReference type="InterPro" id="IPR004681">
    <property type="entry name" value="TRAP_DctM"/>
</dbReference>
<protein>
    <recommendedName>
        <fullName evidence="8">TRAP C4-dicarboxylate transport system permease DctM subunit domain-containing protein</fullName>
    </recommendedName>
</protein>
<evidence type="ECO:0000256" key="2">
    <source>
        <dbReference type="ARBA" id="ARBA00022475"/>
    </source>
</evidence>
<comment type="subcellular location">
    <subcellularLocation>
        <location evidence="1">Cell inner membrane</location>
        <topology evidence="1">Multi-pass membrane protein</topology>
    </subcellularLocation>
</comment>
<keyword evidence="2" id="KW-1003">Cell membrane</keyword>
<reference evidence="9" key="1">
    <citation type="journal article" date="2014" name="Front. Microbiol.">
        <title>High frequency of phylogenetically diverse reductive dehalogenase-homologous genes in deep subseafloor sedimentary metagenomes.</title>
        <authorList>
            <person name="Kawai M."/>
            <person name="Futagami T."/>
            <person name="Toyoda A."/>
            <person name="Takaki Y."/>
            <person name="Nishi S."/>
            <person name="Hori S."/>
            <person name="Arai W."/>
            <person name="Tsubouchi T."/>
            <person name="Morono Y."/>
            <person name="Uchiyama I."/>
            <person name="Ito T."/>
            <person name="Fujiyama A."/>
            <person name="Inagaki F."/>
            <person name="Takami H."/>
        </authorList>
    </citation>
    <scope>NUCLEOTIDE SEQUENCE</scope>
    <source>
        <strain evidence="9">Expedition CK06-06</strain>
    </source>
</reference>
<sequence length="100" mass="10754">MFDLGPGTLTLILLLIVFVGVAVGFPVAFVLIGGTVFFLLVFIGPHTLPIVYFKLWKGINTFVLVAIPLFIYMGVALERSGIADDLYGAIHKWFAGVPGG</sequence>
<keyword evidence="3" id="KW-0997">Cell inner membrane</keyword>
<keyword evidence="6 7" id="KW-0472">Membrane</keyword>
<name>X1W332_9ZZZZ</name>
<comment type="caution">
    <text evidence="9">The sequence shown here is derived from an EMBL/GenBank/DDBJ whole genome shotgun (WGS) entry which is preliminary data.</text>
</comment>
<dbReference type="Pfam" id="PF06808">
    <property type="entry name" value="DctM"/>
    <property type="match status" value="1"/>
</dbReference>
<dbReference type="GO" id="GO:0005886">
    <property type="term" value="C:plasma membrane"/>
    <property type="evidence" value="ECO:0007669"/>
    <property type="project" value="UniProtKB-SubCell"/>
</dbReference>
<evidence type="ECO:0000256" key="1">
    <source>
        <dbReference type="ARBA" id="ARBA00004429"/>
    </source>
</evidence>
<dbReference type="PANTHER" id="PTHR33362">
    <property type="entry name" value="SIALIC ACID TRAP TRANSPORTER PERMEASE PROTEIN SIAT-RELATED"/>
    <property type="match status" value="1"/>
</dbReference>
<feature type="domain" description="TRAP C4-dicarboxylate transport system permease DctM subunit" evidence="8">
    <location>
        <begin position="14"/>
        <end position="100"/>
    </location>
</feature>
<dbReference type="GO" id="GO:0022857">
    <property type="term" value="F:transmembrane transporter activity"/>
    <property type="evidence" value="ECO:0007669"/>
    <property type="project" value="TreeGrafter"/>
</dbReference>
<evidence type="ECO:0000313" key="9">
    <source>
        <dbReference type="EMBL" id="GAJ24750.1"/>
    </source>
</evidence>
<dbReference type="InterPro" id="IPR010656">
    <property type="entry name" value="DctM"/>
</dbReference>
<dbReference type="EMBL" id="BARW01038836">
    <property type="protein sequence ID" value="GAJ24750.1"/>
    <property type="molecule type" value="Genomic_DNA"/>
</dbReference>
<evidence type="ECO:0000256" key="4">
    <source>
        <dbReference type="ARBA" id="ARBA00022692"/>
    </source>
</evidence>
<evidence type="ECO:0000256" key="6">
    <source>
        <dbReference type="ARBA" id="ARBA00023136"/>
    </source>
</evidence>
<accession>X1W332</accession>
<evidence type="ECO:0000256" key="5">
    <source>
        <dbReference type="ARBA" id="ARBA00022989"/>
    </source>
</evidence>
<feature type="non-terminal residue" evidence="9">
    <location>
        <position position="100"/>
    </location>
</feature>